<accession>A0ABS6EMT6</accession>
<evidence type="ECO:0000259" key="1">
    <source>
        <dbReference type="Pfam" id="PF10633"/>
    </source>
</evidence>
<reference evidence="2 3" key="1">
    <citation type="submission" date="2021-06" db="EMBL/GenBank/DDBJ databases">
        <authorList>
            <person name="Sun Q."/>
            <person name="Li D."/>
        </authorList>
    </citation>
    <scope>NUCLEOTIDE SEQUENCE [LARGE SCALE GENOMIC DNA]</scope>
    <source>
        <strain evidence="2 3">MSJ-11</strain>
    </source>
</reference>
<dbReference type="RefSeq" id="WP_216440298.1">
    <property type="nucleotide sequence ID" value="NZ_JAHLQF010000004.1"/>
</dbReference>
<dbReference type="InterPro" id="IPR003737">
    <property type="entry name" value="GlcNAc_PI_deacetylase-related"/>
</dbReference>
<dbReference type="Pfam" id="PF10633">
    <property type="entry name" value="NPCBM_assoc"/>
    <property type="match status" value="2"/>
</dbReference>
<name>A0ABS6EMT6_9CLOT</name>
<dbReference type="Proteomes" id="UP000726170">
    <property type="component" value="Unassembled WGS sequence"/>
</dbReference>
<keyword evidence="3" id="KW-1185">Reference proteome</keyword>
<dbReference type="Pfam" id="PF02585">
    <property type="entry name" value="PIG-L"/>
    <property type="match status" value="1"/>
</dbReference>
<organism evidence="2 3">
    <name type="scientific">Clostridium mobile</name>
    <dbReference type="NCBI Taxonomy" id="2841512"/>
    <lineage>
        <taxon>Bacteria</taxon>
        <taxon>Bacillati</taxon>
        <taxon>Bacillota</taxon>
        <taxon>Clostridia</taxon>
        <taxon>Eubacteriales</taxon>
        <taxon>Clostridiaceae</taxon>
        <taxon>Clostridium</taxon>
    </lineage>
</organism>
<sequence>MSKSFTKRLASIITLIFIAGAIVVPNKVGAEQVRAERGVVELWKAIKPLTTVTSVMNVCAHPDDEHSALLAYTSLGLGVDTSIVSVTRGQGGQNEIGSELEDALSVLRTREYEEAAKILDVDLEILRKDIDEPLKDFGFSKTWEETLKKWGEDVVLERLVRSIRTHRPDVIFPAFENVKSTHGHHQAINILTKKAYELAQDPTKYPEHLKEGLMPWKAKKLYEPGSKDKHTTAVPVGTYDKVYASSYVQLGEESRYMHKCQGMGRDYEEGPSYRYYTLLKPEVKGKENFFDGMAFTFKDLAEEIKKDKNSKGVVEALLKLQRDVEDIEKSFPSFEAVNKNIHKMIVDVESTIKKVNESSLNKELKGDLLHRLNKKVDQLYNASSVSNSIVIRVIPETSEVTRGQTIKTTVKVYNGGNLDIKNLGAKLNLPTGWKANGKSPIKNTLKNGETAIFEFDVTVSNNAKTFHPYEENIMKATVEYESFGSKSILNVSSKELFAVLPEFSVSPNPSATILNTLEPEKPIPVTVTLTNYTSSSNKATVYLDVPKGWSVEPKSTVVEFSKKGEIQSADFTVKPPTKVENGTHEIKAKALRGSVVSEESIQVIEYPHIGRTYFVQPSQVKVQAFDVKFDKNLKVGYISSGFDETDEFLRRVGLNVTNLTKEDLEAGNLSNFDTIVVGIRAYLARPDLVKSNNRLLEYVKNGGNLVVQYNKAEDNWKPELAPYSLTIGTPVMNWRVVDENSKVTMLKPEHKFFNSPNKITEKDWENWIQDRAAYNPSKWDSKYVELISTGDPGESEFTSTLLTTQYGKGTYTYSSLAWYRQIPNLVPGAYRVLINLLHK</sequence>
<evidence type="ECO:0000313" key="2">
    <source>
        <dbReference type="EMBL" id="MBU5485725.1"/>
    </source>
</evidence>
<protein>
    <submittedName>
        <fullName evidence="2">PIG-L family deacetylase</fullName>
    </submittedName>
</protein>
<dbReference type="PANTHER" id="PTHR12993">
    <property type="entry name" value="N-ACETYLGLUCOSAMINYL-PHOSPHATIDYLINOSITOL DE-N-ACETYLASE-RELATED"/>
    <property type="match status" value="1"/>
</dbReference>
<gene>
    <name evidence="2" type="ORF">KQI86_15500</name>
</gene>
<feature type="domain" description="Alpha-galactosidase NEW3" evidence="1">
    <location>
        <begin position="521"/>
        <end position="590"/>
    </location>
</feature>
<dbReference type="InterPro" id="IPR018905">
    <property type="entry name" value="A-galactase_NEW3"/>
</dbReference>
<proteinExistence type="predicted"/>
<dbReference type="EMBL" id="JAHLQF010000004">
    <property type="protein sequence ID" value="MBU5485725.1"/>
    <property type="molecule type" value="Genomic_DNA"/>
</dbReference>
<feature type="domain" description="Alpha-galactosidase NEW3" evidence="1">
    <location>
        <begin position="400"/>
        <end position="467"/>
    </location>
</feature>
<comment type="caution">
    <text evidence="2">The sequence shown here is derived from an EMBL/GenBank/DDBJ whole genome shotgun (WGS) entry which is preliminary data.</text>
</comment>
<dbReference type="PANTHER" id="PTHR12993:SF11">
    <property type="entry name" value="N-ACETYLGLUCOSAMINYL-PHOSPHATIDYLINOSITOL DE-N-ACETYLASE"/>
    <property type="match status" value="1"/>
</dbReference>
<evidence type="ECO:0000313" key="3">
    <source>
        <dbReference type="Proteomes" id="UP000726170"/>
    </source>
</evidence>